<dbReference type="AlphaFoldDB" id="A0A1I9G032"/>
<organism evidence="1">
    <name type="scientific">Brugia malayi</name>
    <name type="common">Filarial nematode worm</name>
    <dbReference type="NCBI Taxonomy" id="6279"/>
    <lineage>
        <taxon>Eukaryota</taxon>
        <taxon>Metazoa</taxon>
        <taxon>Ecdysozoa</taxon>
        <taxon>Nematoda</taxon>
        <taxon>Chromadorea</taxon>
        <taxon>Rhabditida</taxon>
        <taxon>Spirurina</taxon>
        <taxon>Spiruromorpha</taxon>
        <taxon>Filarioidea</taxon>
        <taxon>Onchocercidae</taxon>
        <taxon>Brugia</taxon>
    </lineage>
</organism>
<sequence>MYCVCVCVCVCMCIYAYMWYVFIDHINHQNEHCIAHLDNMLERRVMSVLRRNYWWLERERERERERGK</sequence>
<reference evidence="1" key="2">
    <citation type="submission" date="2012-12" db="EMBL/GenBank/DDBJ databases">
        <authorList>
            <consortium name="WormBase Consortium"/>
            <person name="Ghedin E."/>
            <person name="Paulini M."/>
        </authorList>
    </citation>
    <scope>NUCLEOTIDE SEQUENCE</scope>
    <source>
        <strain evidence="1">FR3</strain>
    </source>
</reference>
<accession>A0A1I9G032</accession>
<protein>
    <submittedName>
        <fullName evidence="1">Bm14375</fullName>
    </submittedName>
</protein>
<proteinExistence type="predicted"/>
<dbReference type="EMBL" id="LN856470">
    <property type="protein sequence ID" value="CDP91626.1"/>
    <property type="molecule type" value="Genomic_DNA"/>
</dbReference>
<evidence type="ECO:0000313" key="1">
    <source>
        <dbReference type="EMBL" id="CDP91626.1"/>
    </source>
</evidence>
<gene>
    <name evidence="1" type="primary">Bm14375</name>
    <name evidence="1" type="ORF">BM_Bm14375</name>
</gene>
<name>A0A1I9G032_BRUMA</name>
<reference evidence="1" key="1">
    <citation type="journal article" date="2007" name="Science">
        <title>Draft genome of the filarial nematode parasite Brugia malayi.</title>
        <authorList>
            <person name="Ghedin E."/>
            <person name="Wang S."/>
            <person name="Spiro D."/>
            <person name="Caler E."/>
            <person name="Zhao Q."/>
            <person name="Crabtree J."/>
            <person name="Allen J.E."/>
            <person name="Delcher A.L."/>
            <person name="Guiliano D.B."/>
            <person name="Miranda-Saavedra D."/>
            <person name="Angiuoli S.V."/>
            <person name="Creasy T."/>
            <person name="Amedeo P."/>
            <person name="Haas B."/>
            <person name="El-Sayed N.M."/>
            <person name="Wortman J.R."/>
            <person name="Feldblyum T."/>
            <person name="Tallon L."/>
            <person name="Schatz M."/>
            <person name="Shumway M."/>
            <person name="Koo H."/>
            <person name="Salzberg S.L."/>
            <person name="Schobel S."/>
            <person name="Pertea M."/>
            <person name="Pop M."/>
            <person name="White O."/>
            <person name="Barton G.J."/>
            <person name="Carlow C.K."/>
            <person name="Crawford M.J."/>
            <person name="Daub J."/>
            <person name="Dimmic M.W."/>
            <person name="Estes C.F."/>
            <person name="Foster J.M."/>
            <person name="Ganatra M."/>
            <person name="Gregory W.F."/>
            <person name="Johnson N.M."/>
            <person name="Jin J."/>
            <person name="Komuniecki R."/>
            <person name="Korf I."/>
            <person name="Kumar S."/>
            <person name="Laney S."/>
            <person name="Li B.W."/>
            <person name="Li W."/>
            <person name="Lindblom T.H."/>
            <person name="Lustigman S."/>
            <person name="Ma D."/>
            <person name="Maina C.V."/>
            <person name="Martin D.M."/>
            <person name="McCarter J.P."/>
            <person name="McReynolds L."/>
            <person name="Mitreva M."/>
            <person name="Nutman T.B."/>
            <person name="Parkinson J."/>
            <person name="Peregrin-Alvarez J.M."/>
            <person name="Poole C."/>
            <person name="Ren Q."/>
            <person name="Saunders L."/>
            <person name="Sluder A.E."/>
            <person name="Smith K."/>
            <person name="Stanke M."/>
            <person name="Unnasch T.R."/>
            <person name="Ware J."/>
            <person name="Wei A.D."/>
            <person name="Weil G."/>
            <person name="Williams D.J."/>
            <person name="Zhang Y."/>
            <person name="Williams S.A."/>
            <person name="Fraser-Liggett C."/>
            <person name="Slatko B."/>
            <person name="Blaxter M.L."/>
            <person name="Scott A.L."/>
        </authorList>
    </citation>
    <scope>NUCLEOTIDE SEQUENCE</scope>
    <source>
        <strain evidence="1">FR3</strain>
    </source>
</reference>